<gene>
    <name evidence="1" type="ORF">BJG266_LOCUS15957</name>
    <name evidence="2" type="ORF">QVE165_LOCUS31385</name>
    <name evidence="3" type="ORF">QVE165_LOCUS31443</name>
</gene>
<dbReference type="OrthoDB" id="9984914at2759"/>
<dbReference type="InterPro" id="IPR035971">
    <property type="entry name" value="CBD_sf"/>
</dbReference>
<proteinExistence type="predicted"/>
<protein>
    <submittedName>
        <fullName evidence="2">Uncharacterized protein</fullName>
    </submittedName>
</protein>
<accession>A0A815DMK9</accession>
<evidence type="ECO:0000313" key="1">
    <source>
        <dbReference type="EMBL" id="CAF1001511.1"/>
    </source>
</evidence>
<evidence type="ECO:0000313" key="4">
    <source>
        <dbReference type="Proteomes" id="UP000663832"/>
    </source>
</evidence>
<comment type="caution">
    <text evidence="2">The sequence shown here is derived from an EMBL/GenBank/DDBJ whole genome shotgun (WGS) entry which is preliminary data.</text>
</comment>
<sequence>MYRLDICFPSSTCNNVGNAICPFGYGCFKNSDLYSESRPYCPPTWLCETDVVELNEQCGGEDYVGVTRSAPGLGCYARSKWCSHCATSCPGHTTGYAKVQNKITHTFFVCLIKTKNAK</sequence>
<dbReference type="GO" id="GO:0005975">
    <property type="term" value="P:carbohydrate metabolic process"/>
    <property type="evidence" value="ECO:0007669"/>
    <property type="project" value="InterPro"/>
</dbReference>
<evidence type="ECO:0000313" key="3">
    <source>
        <dbReference type="EMBL" id="CAF1304622.1"/>
    </source>
</evidence>
<keyword evidence="4" id="KW-1185">Reference proteome</keyword>
<evidence type="ECO:0000313" key="2">
    <source>
        <dbReference type="EMBL" id="CAF1303558.1"/>
    </source>
</evidence>
<dbReference type="GO" id="GO:0030248">
    <property type="term" value="F:cellulose binding"/>
    <property type="evidence" value="ECO:0007669"/>
    <property type="project" value="InterPro"/>
</dbReference>
<dbReference type="EMBL" id="CAJNOM010000268">
    <property type="protein sequence ID" value="CAF1303558.1"/>
    <property type="molecule type" value="Genomic_DNA"/>
</dbReference>
<dbReference type="SUPFAM" id="SSF57180">
    <property type="entry name" value="Cellulose-binding domain"/>
    <property type="match status" value="1"/>
</dbReference>
<dbReference type="PROSITE" id="PS51257">
    <property type="entry name" value="PROKAR_LIPOPROTEIN"/>
    <property type="match status" value="1"/>
</dbReference>
<organism evidence="2 4">
    <name type="scientific">Adineta steineri</name>
    <dbReference type="NCBI Taxonomy" id="433720"/>
    <lineage>
        <taxon>Eukaryota</taxon>
        <taxon>Metazoa</taxon>
        <taxon>Spiralia</taxon>
        <taxon>Gnathifera</taxon>
        <taxon>Rotifera</taxon>
        <taxon>Eurotatoria</taxon>
        <taxon>Bdelloidea</taxon>
        <taxon>Adinetida</taxon>
        <taxon>Adinetidae</taxon>
        <taxon>Adineta</taxon>
    </lineage>
</organism>
<dbReference type="EMBL" id="CAJNOM010000269">
    <property type="protein sequence ID" value="CAF1304622.1"/>
    <property type="molecule type" value="Genomic_DNA"/>
</dbReference>
<dbReference type="GO" id="GO:0005576">
    <property type="term" value="C:extracellular region"/>
    <property type="evidence" value="ECO:0007669"/>
    <property type="project" value="InterPro"/>
</dbReference>
<dbReference type="EMBL" id="CAJNOI010000072">
    <property type="protein sequence ID" value="CAF1001511.1"/>
    <property type="molecule type" value="Genomic_DNA"/>
</dbReference>
<dbReference type="Proteomes" id="UP000663877">
    <property type="component" value="Unassembled WGS sequence"/>
</dbReference>
<name>A0A815DMK9_9BILA</name>
<dbReference type="AlphaFoldDB" id="A0A815DMK9"/>
<reference evidence="2" key="1">
    <citation type="submission" date="2021-02" db="EMBL/GenBank/DDBJ databases">
        <authorList>
            <person name="Nowell W R."/>
        </authorList>
    </citation>
    <scope>NUCLEOTIDE SEQUENCE</scope>
</reference>
<dbReference type="Proteomes" id="UP000663832">
    <property type="component" value="Unassembled WGS sequence"/>
</dbReference>